<protein>
    <recommendedName>
        <fullName evidence="8">Outer membrane lipoprotein carrier protein LolA</fullName>
    </recommendedName>
</protein>
<proteinExistence type="predicted"/>
<organism evidence="6 7">
    <name type="scientific">Abyssibacter profundi</name>
    <dbReference type="NCBI Taxonomy" id="2182787"/>
    <lineage>
        <taxon>Bacteria</taxon>
        <taxon>Pseudomonadati</taxon>
        <taxon>Pseudomonadota</taxon>
        <taxon>Gammaproteobacteria</taxon>
        <taxon>Chromatiales</taxon>
        <taxon>Oceanococcaceae</taxon>
        <taxon>Abyssibacter</taxon>
    </lineage>
</organism>
<evidence type="ECO:0000256" key="3">
    <source>
        <dbReference type="ARBA" id="ARBA00022729"/>
    </source>
</evidence>
<accession>A0A363UJ90</accession>
<evidence type="ECO:0000256" key="4">
    <source>
        <dbReference type="ARBA" id="ARBA00022927"/>
    </source>
</evidence>
<evidence type="ECO:0008006" key="8">
    <source>
        <dbReference type="Google" id="ProtNLM"/>
    </source>
</evidence>
<keyword evidence="4" id="KW-0653">Protein transport</keyword>
<dbReference type="InterPro" id="IPR029046">
    <property type="entry name" value="LolA/LolB/LppX"/>
</dbReference>
<feature type="signal peptide" evidence="5">
    <location>
        <begin position="1"/>
        <end position="30"/>
    </location>
</feature>
<dbReference type="AlphaFoldDB" id="A0A363UJ90"/>
<evidence type="ECO:0000256" key="2">
    <source>
        <dbReference type="ARBA" id="ARBA00022448"/>
    </source>
</evidence>
<name>A0A363UJ90_9GAMM</name>
<evidence type="ECO:0000256" key="1">
    <source>
        <dbReference type="ARBA" id="ARBA00011245"/>
    </source>
</evidence>
<keyword evidence="3 5" id="KW-0732">Signal</keyword>
<evidence type="ECO:0000256" key="5">
    <source>
        <dbReference type="SAM" id="SignalP"/>
    </source>
</evidence>
<dbReference type="GO" id="GO:0015031">
    <property type="term" value="P:protein transport"/>
    <property type="evidence" value="ECO:0007669"/>
    <property type="project" value="UniProtKB-KW"/>
</dbReference>
<dbReference type="Proteomes" id="UP000251800">
    <property type="component" value="Unassembled WGS sequence"/>
</dbReference>
<dbReference type="OrthoDB" id="7025041at2"/>
<evidence type="ECO:0000313" key="6">
    <source>
        <dbReference type="EMBL" id="PWN55493.1"/>
    </source>
</evidence>
<comment type="subunit">
    <text evidence="1">Monomer.</text>
</comment>
<gene>
    <name evidence="6" type="ORF">DEH80_11920</name>
</gene>
<dbReference type="RefSeq" id="WP_109720731.1">
    <property type="nucleotide sequence ID" value="NZ_QEQK01000010.1"/>
</dbReference>
<dbReference type="Gene3D" id="2.50.20.10">
    <property type="entry name" value="Lipoprotein localisation LolA/LolB/LppX"/>
    <property type="match status" value="1"/>
</dbReference>
<sequence length="211" mass="23144">MPWRRVMHGARLLGVIWVLGSAAGAAQADAAASGIAEVEARVRAAEELTGTFTQRREIDSLPFPLLSTGRFALLSDAGLYWHVLSPAESALRVRQGRVDERVGQGAWAPVELGATAQRLTGQLLTDWVAGRFRRLDAMFDVMVQLDDQGWTVQLSPRDAAVASVIQQVRLRGDQFVREIRIKHVNGEATEIELTPAPDRPLTESERGVLVD</sequence>
<feature type="chain" id="PRO_5016744056" description="Outer membrane lipoprotein carrier protein LolA" evidence="5">
    <location>
        <begin position="31"/>
        <end position="211"/>
    </location>
</feature>
<keyword evidence="2" id="KW-0813">Transport</keyword>
<evidence type="ECO:0000313" key="7">
    <source>
        <dbReference type="Proteomes" id="UP000251800"/>
    </source>
</evidence>
<dbReference type="SUPFAM" id="SSF89392">
    <property type="entry name" value="Prokaryotic lipoproteins and lipoprotein localization factors"/>
    <property type="match status" value="1"/>
</dbReference>
<dbReference type="EMBL" id="QEQK01000010">
    <property type="protein sequence ID" value="PWN55493.1"/>
    <property type="molecule type" value="Genomic_DNA"/>
</dbReference>
<comment type="caution">
    <text evidence="6">The sequence shown here is derived from an EMBL/GenBank/DDBJ whole genome shotgun (WGS) entry which is preliminary data.</text>
</comment>
<dbReference type="InterPro" id="IPR004564">
    <property type="entry name" value="OM_lipoprot_carrier_LolA-like"/>
</dbReference>
<reference evidence="6 7" key="1">
    <citation type="submission" date="2018-05" db="EMBL/GenBank/DDBJ databases">
        <title>Abyssibacter profundi OUC007T gen. nov., sp. nov, a marine bacterium isolated from seawater of the Mariana Trench.</title>
        <authorList>
            <person name="Zhou S."/>
        </authorList>
    </citation>
    <scope>NUCLEOTIDE SEQUENCE [LARGE SCALE GENOMIC DNA]</scope>
    <source>
        <strain evidence="6 7">OUC007</strain>
    </source>
</reference>
<keyword evidence="7" id="KW-1185">Reference proteome</keyword>
<dbReference type="CDD" id="cd16325">
    <property type="entry name" value="LolA"/>
    <property type="match status" value="1"/>
</dbReference>
<dbReference type="Pfam" id="PF19574">
    <property type="entry name" value="LolA_3"/>
    <property type="match status" value="1"/>
</dbReference>